<gene>
    <name evidence="3" type="ORF">P3G67_05660</name>
</gene>
<comment type="caution">
    <text evidence="3">The sequence shown here is derived from an EMBL/GenBank/DDBJ whole genome shotgun (WGS) entry which is preliminary data.</text>
</comment>
<name>A0ABT5ZFX3_9ACTN</name>
<organism evidence="3 4">
    <name type="scientific">Streptomyces silvisoli</name>
    <dbReference type="NCBI Taxonomy" id="3034235"/>
    <lineage>
        <taxon>Bacteria</taxon>
        <taxon>Bacillati</taxon>
        <taxon>Actinomycetota</taxon>
        <taxon>Actinomycetes</taxon>
        <taxon>Kitasatosporales</taxon>
        <taxon>Streptomycetaceae</taxon>
        <taxon>Streptomyces</taxon>
    </lineage>
</organism>
<keyword evidence="4" id="KW-1185">Reference proteome</keyword>
<evidence type="ECO:0000256" key="1">
    <source>
        <dbReference type="ARBA" id="ARBA00006817"/>
    </source>
</evidence>
<dbReference type="EMBL" id="JARJBC010000003">
    <property type="protein sequence ID" value="MDF3288724.1"/>
    <property type="molecule type" value="Genomic_DNA"/>
</dbReference>
<dbReference type="CDD" id="cd08895">
    <property type="entry name" value="SRPBCC_CalC_Aha1-like_2"/>
    <property type="match status" value="1"/>
</dbReference>
<feature type="domain" description="Activator of Hsp90 ATPase homologue 1/2-like C-terminal" evidence="2">
    <location>
        <begin position="11"/>
        <end position="150"/>
    </location>
</feature>
<dbReference type="InterPro" id="IPR013538">
    <property type="entry name" value="ASHA1/2-like_C"/>
</dbReference>
<comment type="similarity">
    <text evidence="1">Belongs to the AHA1 family.</text>
</comment>
<evidence type="ECO:0000313" key="3">
    <source>
        <dbReference type="EMBL" id="MDF3288724.1"/>
    </source>
</evidence>
<dbReference type="Pfam" id="PF08327">
    <property type="entry name" value="AHSA1"/>
    <property type="match status" value="1"/>
</dbReference>
<dbReference type="Gene3D" id="3.30.530.20">
    <property type="match status" value="1"/>
</dbReference>
<dbReference type="SUPFAM" id="SSF55961">
    <property type="entry name" value="Bet v1-like"/>
    <property type="match status" value="1"/>
</dbReference>
<evidence type="ECO:0000259" key="2">
    <source>
        <dbReference type="Pfam" id="PF08327"/>
    </source>
</evidence>
<protein>
    <submittedName>
        <fullName evidence="3">SRPBCC family protein</fullName>
    </submittedName>
</protein>
<evidence type="ECO:0000313" key="4">
    <source>
        <dbReference type="Proteomes" id="UP001216579"/>
    </source>
</evidence>
<dbReference type="RefSeq" id="WP_276092478.1">
    <property type="nucleotide sequence ID" value="NZ_JARJBC010000003.1"/>
</dbReference>
<accession>A0ABT5ZFX3</accession>
<dbReference type="Proteomes" id="UP001216579">
    <property type="component" value="Unassembled WGS sequence"/>
</dbReference>
<reference evidence="3 4" key="1">
    <citation type="submission" date="2023-03" db="EMBL/GenBank/DDBJ databases">
        <title>Draft genome sequence of Streptomyces sp. RB6PN23 isolated from peat swamp forest in Thailand.</title>
        <authorList>
            <person name="Klaysubun C."/>
            <person name="Duangmal K."/>
        </authorList>
    </citation>
    <scope>NUCLEOTIDE SEQUENCE [LARGE SCALE GENOMIC DNA]</scope>
    <source>
        <strain evidence="3 4">RB6PN23</strain>
    </source>
</reference>
<dbReference type="InterPro" id="IPR023393">
    <property type="entry name" value="START-like_dom_sf"/>
</dbReference>
<proteinExistence type="inferred from homology"/>
<sequence>MGTTRLNRRLRAPRAVVYRALLSAEAVQQWMVPDSMTSHVHSFDAREGGAFRISLTYDVPTTVGKTSARTDTFHGRFVKLVPDTAVVQVLEFETDDPAMRGEMTITYTLADAGDGTDLTGVHENLPPGMSPADNELGWSMSIDKLAKLVEKR</sequence>